<gene>
    <name evidence="3" type="ORF">D9619_011481</name>
</gene>
<evidence type="ECO:0000256" key="2">
    <source>
        <dbReference type="SAM" id="MobiDB-lite"/>
    </source>
</evidence>
<feature type="compositionally biased region" description="Polar residues" evidence="2">
    <location>
        <begin position="275"/>
        <end position="294"/>
    </location>
</feature>
<dbReference type="AlphaFoldDB" id="A0A8H5FA11"/>
<accession>A0A8H5FA11</accession>
<dbReference type="EMBL" id="JAACJJ010000003">
    <property type="protein sequence ID" value="KAF5328693.1"/>
    <property type="molecule type" value="Genomic_DNA"/>
</dbReference>
<keyword evidence="4" id="KW-1185">Reference proteome</keyword>
<evidence type="ECO:0000313" key="4">
    <source>
        <dbReference type="Proteomes" id="UP000567179"/>
    </source>
</evidence>
<organism evidence="3 4">
    <name type="scientific">Psilocybe cf. subviscida</name>
    <dbReference type="NCBI Taxonomy" id="2480587"/>
    <lineage>
        <taxon>Eukaryota</taxon>
        <taxon>Fungi</taxon>
        <taxon>Dikarya</taxon>
        <taxon>Basidiomycota</taxon>
        <taxon>Agaricomycotina</taxon>
        <taxon>Agaricomycetes</taxon>
        <taxon>Agaricomycetidae</taxon>
        <taxon>Agaricales</taxon>
        <taxon>Agaricineae</taxon>
        <taxon>Strophariaceae</taxon>
        <taxon>Psilocybe</taxon>
    </lineage>
</organism>
<feature type="region of interest" description="Disordered" evidence="2">
    <location>
        <begin position="1"/>
        <end position="38"/>
    </location>
</feature>
<evidence type="ECO:0000313" key="3">
    <source>
        <dbReference type="EMBL" id="KAF5328693.1"/>
    </source>
</evidence>
<proteinExistence type="predicted"/>
<sequence length="327" mass="36713">MGHDDTLPALQGTFRHPICSAQPLRTEPEEDNAPTPTHNAEQCEICQLHLQHLSIPRRSHYPNTPPYAESFGAALTTPPAQSFEDGVKLGLRLQKESDDILLNQYRKRLMRAEAERDISRRSQYEVERLERELAETKDMLLAVHISYEESVEAHTSAQSESYDSSEPAVFEERAGTNADSASRLTLDRVDLASDHGQVNSITNDEAGDAIIEPGGVYSSLDAHADFEDDDDDDLFMWEQLKALDEGDKEEFWKSVYNIKKQFNSTPEHRPRDLDSANNAEVKSLASTDDVQSETGALDDFPSLSRANESNRNDDHHSDGEESSYSFI</sequence>
<keyword evidence="1" id="KW-0175">Coiled coil</keyword>
<name>A0A8H5FA11_9AGAR</name>
<feature type="region of interest" description="Disordered" evidence="2">
    <location>
        <begin position="263"/>
        <end position="327"/>
    </location>
</feature>
<evidence type="ECO:0000256" key="1">
    <source>
        <dbReference type="SAM" id="Coils"/>
    </source>
</evidence>
<comment type="caution">
    <text evidence="3">The sequence shown here is derived from an EMBL/GenBank/DDBJ whole genome shotgun (WGS) entry which is preliminary data.</text>
</comment>
<protein>
    <submittedName>
        <fullName evidence="3">Uncharacterized protein</fullName>
    </submittedName>
</protein>
<reference evidence="3 4" key="1">
    <citation type="journal article" date="2020" name="ISME J.">
        <title>Uncovering the hidden diversity of litter-decomposition mechanisms in mushroom-forming fungi.</title>
        <authorList>
            <person name="Floudas D."/>
            <person name="Bentzer J."/>
            <person name="Ahren D."/>
            <person name="Johansson T."/>
            <person name="Persson P."/>
            <person name="Tunlid A."/>
        </authorList>
    </citation>
    <scope>NUCLEOTIDE SEQUENCE [LARGE SCALE GENOMIC DNA]</scope>
    <source>
        <strain evidence="3 4">CBS 101986</strain>
    </source>
</reference>
<feature type="compositionally biased region" description="Basic and acidic residues" evidence="2">
    <location>
        <begin position="308"/>
        <end position="319"/>
    </location>
</feature>
<dbReference type="Proteomes" id="UP000567179">
    <property type="component" value="Unassembled WGS sequence"/>
</dbReference>
<feature type="coiled-coil region" evidence="1">
    <location>
        <begin position="102"/>
        <end position="139"/>
    </location>
</feature>